<organism evidence="9 10">
    <name type="scientific">Galendromus occidentalis</name>
    <name type="common">western predatory mite</name>
    <dbReference type="NCBI Taxonomy" id="34638"/>
    <lineage>
        <taxon>Eukaryota</taxon>
        <taxon>Metazoa</taxon>
        <taxon>Ecdysozoa</taxon>
        <taxon>Arthropoda</taxon>
        <taxon>Chelicerata</taxon>
        <taxon>Arachnida</taxon>
        <taxon>Acari</taxon>
        <taxon>Parasitiformes</taxon>
        <taxon>Mesostigmata</taxon>
        <taxon>Gamasina</taxon>
        <taxon>Phytoseioidea</taxon>
        <taxon>Phytoseiidae</taxon>
        <taxon>Typhlodrominae</taxon>
        <taxon>Galendromus</taxon>
    </lineage>
</organism>
<evidence type="ECO:0000313" key="9">
    <source>
        <dbReference type="Proteomes" id="UP000694867"/>
    </source>
</evidence>
<name>A0AAJ6VV02_9ACAR</name>
<keyword evidence="6" id="KW-0539">Nucleus</keyword>
<evidence type="ECO:0000313" key="10">
    <source>
        <dbReference type="RefSeq" id="XP_003737377.1"/>
    </source>
</evidence>
<feature type="transmembrane region" description="Helical" evidence="7">
    <location>
        <begin position="215"/>
        <end position="235"/>
    </location>
</feature>
<dbReference type="GO" id="GO:0030473">
    <property type="term" value="P:nuclear migration along microtubule"/>
    <property type="evidence" value="ECO:0007669"/>
    <property type="project" value="TreeGrafter"/>
</dbReference>
<comment type="similarity">
    <text evidence="2">Belongs to the TMEM201 family.</text>
</comment>
<dbReference type="AlphaFoldDB" id="A0AAJ6VV02"/>
<dbReference type="Proteomes" id="UP000694867">
    <property type="component" value="Unplaced"/>
</dbReference>
<dbReference type="InterPro" id="IPR018617">
    <property type="entry name" value="Ima1_N"/>
</dbReference>
<evidence type="ECO:0000256" key="5">
    <source>
        <dbReference type="ARBA" id="ARBA00023136"/>
    </source>
</evidence>
<comment type="subcellular location">
    <subcellularLocation>
        <location evidence="1">Nucleus inner membrane</location>
        <topology evidence="1">Multi-pass membrane protein</topology>
    </subcellularLocation>
</comment>
<dbReference type="Pfam" id="PF09779">
    <property type="entry name" value="Ima1_N"/>
    <property type="match status" value="1"/>
</dbReference>
<feature type="transmembrane region" description="Helical" evidence="7">
    <location>
        <begin position="192"/>
        <end position="209"/>
    </location>
</feature>
<feature type="transmembrane region" description="Helical" evidence="7">
    <location>
        <begin position="20"/>
        <end position="37"/>
    </location>
</feature>
<feature type="transmembrane region" description="Helical" evidence="7">
    <location>
        <begin position="267"/>
        <end position="289"/>
    </location>
</feature>
<proteinExistence type="inferred from homology"/>
<evidence type="ECO:0000256" key="6">
    <source>
        <dbReference type="ARBA" id="ARBA00023242"/>
    </source>
</evidence>
<evidence type="ECO:0000256" key="3">
    <source>
        <dbReference type="ARBA" id="ARBA00022692"/>
    </source>
</evidence>
<accession>A0AAJ6VV02</accession>
<keyword evidence="3 7" id="KW-0812">Transmembrane</keyword>
<evidence type="ECO:0000256" key="4">
    <source>
        <dbReference type="ARBA" id="ARBA00022989"/>
    </source>
</evidence>
<evidence type="ECO:0000256" key="2">
    <source>
        <dbReference type="ARBA" id="ARBA00007600"/>
    </source>
</evidence>
<evidence type="ECO:0000256" key="1">
    <source>
        <dbReference type="ARBA" id="ARBA00004473"/>
    </source>
</evidence>
<feature type="domain" description="Ima1 N-terminal" evidence="8">
    <location>
        <begin position="45"/>
        <end position="165"/>
    </location>
</feature>
<dbReference type="KEGG" id="goe:100902761"/>
<gene>
    <name evidence="10" type="primary">LOC100902761</name>
</gene>
<keyword evidence="5 7" id="KW-0472">Membrane</keyword>
<reference evidence="10" key="1">
    <citation type="submission" date="2025-08" db="UniProtKB">
        <authorList>
            <consortium name="RefSeq"/>
        </authorList>
    </citation>
    <scope>IDENTIFICATION</scope>
</reference>
<dbReference type="GO" id="GO:0051015">
    <property type="term" value="F:actin filament binding"/>
    <property type="evidence" value="ECO:0007669"/>
    <property type="project" value="TreeGrafter"/>
</dbReference>
<dbReference type="GeneID" id="100902761"/>
<evidence type="ECO:0000259" key="8">
    <source>
        <dbReference type="Pfam" id="PF09779"/>
    </source>
</evidence>
<dbReference type="RefSeq" id="XP_003737377.1">
    <property type="nucleotide sequence ID" value="XM_003737329.1"/>
</dbReference>
<sequence length="498" mass="56451">MEELFQSVLSEWTLEKTSLAASAVILIGFLAVYKIYIRPLLPVRVKCWFCHKINVLPPDNLNRFDCRYCEQYNGFSDGGDYNKDIPAQRDPAINVFSAEARHTGAELSMYHNGLCEFCNNRQARKMIARNQFEPMNSKTEREEFEQYCRQLERNFSLCPSCERHVNTRISYQNAYLDPYVRRWISSRWHSRIGRFLYSDYMLLLCTFGPPGSFYLSGWCQAIPLIFVFLLLLSGAAKNKLTFLSYVFRAATVYTDLSGTLVDIQHRNLLNICSVICACVAAFGALQSIVTKLTGNKKKSSYPFSRVEDLSKVLSPLLSASYSKLKQTQKWVQQKAPSQLDSDLEALSLGKPSLSPRSQISRTQTQLSSNAPRTFVFGKAAPSSPGIVKRSRFGQSFEDLTPPPSQDNSSSDYFISASRWCCSEKISAAREKEDTNWDSRTTATQRTVHTVFHDPRESSQNATWALVVLLAALLLKLSWPDLLYVSRAAYNSISSRVVV</sequence>
<keyword evidence="9" id="KW-1185">Reference proteome</keyword>
<dbReference type="PANTHER" id="PTHR28646">
    <property type="entry name" value="TRANSMEMBRANE PROTEIN 201"/>
    <property type="match status" value="1"/>
</dbReference>
<evidence type="ECO:0000256" key="7">
    <source>
        <dbReference type="SAM" id="Phobius"/>
    </source>
</evidence>
<dbReference type="InterPro" id="IPR040041">
    <property type="entry name" value="TMEM201"/>
</dbReference>
<keyword evidence="4 7" id="KW-1133">Transmembrane helix</keyword>
<dbReference type="GO" id="GO:0005637">
    <property type="term" value="C:nuclear inner membrane"/>
    <property type="evidence" value="ECO:0007669"/>
    <property type="project" value="UniProtKB-SubCell"/>
</dbReference>
<dbReference type="PANTHER" id="PTHR28646:SF1">
    <property type="entry name" value="TRANSMEMBRANE PROTEIN 201"/>
    <property type="match status" value="1"/>
</dbReference>
<protein>
    <submittedName>
        <fullName evidence="10">Uncharacterized protein LOC100902761</fullName>
    </submittedName>
</protein>
<dbReference type="GO" id="GO:0005521">
    <property type="term" value="F:lamin binding"/>
    <property type="evidence" value="ECO:0007669"/>
    <property type="project" value="TreeGrafter"/>
</dbReference>